<evidence type="ECO:0000256" key="5">
    <source>
        <dbReference type="ARBA" id="ARBA00022771"/>
    </source>
</evidence>
<keyword evidence="7" id="KW-0805">Transcription regulation</keyword>
<dbReference type="GO" id="GO:0003677">
    <property type="term" value="F:DNA binding"/>
    <property type="evidence" value="ECO:0007669"/>
    <property type="project" value="UniProtKB-KW"/>
</dbReference>
<keyword evidence="14" id="KW-1185">Reference proteome</keyword>
<dbReference type="PROSITE" id="PS00028">
    <property type="entry name" value="ZINC_FINGER_C2H2_1"/>
    <property type="match status" value="2"/>
</dbReference>
<keyword evidence="5 11" id="KW-0863">Zinc-finger</keyword>
<dbReference type="GO" id="GO:0005634">
    <property type="term" value="C:nucleus"/>
    <property type="evidence" value="ECO:0007669"/>
    <property type="project" value="UniProtKB-SubCell"/>
</dbReference>
<evidence type="ECO:0000256" key="3">
    <source>
        <dbReference type="ARBA" id="ARBA00022723"/>
    </source>
</evidence>
<evidence type="ECO:0000256" key="8">
    <source>
        <dbReference type="ARBA" id="ARBA00023125"/>
    </source>
</evidence>
<comment type="subcellular location">
    <subcellularLocation>
        <location evidence="1">Nucleus</location>
    </subcellularLocation>
</comment>
<keyword evidence="3" id="KW-0479">Metal-binding</keyword>
<protein>
    <submittedName>
        <fullName evidence="13">ZN865 protein</fullName>
    </submittedName>
</protein>
<feature type="domain" description="C2H2-type" evidence="12">
    <location>
        <begin position="51"/>
        <end position="78"/>
    </location>
</feature>
<dbReference type="SMART" id="SM00355">
    <property type="entry name" value="ZnF_C2H2"/>
    <property type="match status" value="2"/>
</dbReference>
<accession>A0A7K7BIE7</accession>
<evidence type="ECO:0000313" key="14">
    <source>
        <dbReference type="Proteomes" id="UP000531938"/>
    </source>
</evidence>
<comment type="caution">
    <text evidence="13">The sequence shown here is derived from an EMBL/GenBank/DDBJ whole genome shotgun (WGS) entry which is preliminary data.</text>
</comment>
<reference evidence="13 14" key="1">
    <citation type="submission" date="2019-09" db="EMBL/GenBank/DDBJ databases">
        <title>Bird 10,000 Genomes (B10K) Project - Family phase.</title>
        <authorList>
            <person name="Zhang G."/>
        </authorList>
    </citation>
    <scope>NUCLEOTIDE SEQUENCE [LARGE SCALE GENOMIC DNA]</scope>
    <source>
        <strain evidence="13">B10K-MSB-03</strain>
    </source>
</reference>
<keyword evidence="8" id="KW-0238">DNA-binding</keyword>
<evidence type="ECO:0000256" key="11">
    <source>
        <dbReference type="PROSITE-ProRule" id="PRU00042"/>
    </source>
</evidence>
<dbReference type="AlphaFoldDB" id="A0A7K7BIE7"/>
<keyword evidence="4" id="KW-0677">Repeat</keyword>
<dbReference type="FunFam" id="3.30.160.60:FF:000045">
    <property type="entry name" value="ZFP69 zinc finger protein B"/>
    <property type="match status" value="1"/>
</dbReference>
<gene>
    <name evidence="13" type="primary">Znf865</name>
    <name evidence="13" type="ORF">NOTORN_R07941</name>
</gene>
<evidence type="ECO:0000256" key="9">
    <source>
        <dbReference type="ARBA" id="ARBA00023163"/>
    </source>
</evidence>
<dbReference type="PANTHER" id="PTHR16515">
    <property type="entry name" value="PR DOMAIN ZINC FINGER PROTEIN"/>
    <property type="match status" value="1"/>
</dbReference>
<feature type="domain" description="C2H2-type" evidence="12">
    <location>
        <begin position="1"/>
        <end position="20"/>
    </location>
</feature>
<organism evidence="13 14">
    <name type="scientific">Nothoprocta ornata</name>
    <dbReference type="NCBI Taxonomy" id="83376"/>
    <lineage>
        <taxon>Eukaryota</taxon>
        <taxon>Metazoa</taxon>
        <taxon>Chordata</taxon>
        <taxon>Craniata</taxon>
        <taxon>Vertebrata</taxon>
        <taxon>Euteleostomi</taxon>
        <taxon>Archelosauria</taxon>
        <taxon>Archosauria</taxon>
        <taxon>Dinosauria</taxon>
        <taxon>Saurischia</taxon>
        <taxon>Theropoda</taxon>
        <taxon>Coelurosauria</taxon>
        <taxon>Aves</taxon>
        <taxon>Palaeognathae</taxon>
        <taxon>Tinamiformes</taxon>
        <taxon>Tinamidae</taxon>
        <taxon>Nothoprocta</taxon>
    </lineage>
</organism>
<dbReference type="EMBL" id="VZSH01000585">
    <property type="protein sequence ID" value="NWY08221.1"/>
    <property type="molecule type" value="Genomic_DNA"/>
</dbReference>
<dbReference type="GO" id="GO:0008270">
    <property type="term" value="F:zinc ion binding"/>
    <property type="evidence" value="ECO:0007669"/>
    <property type="project" value="UniProtKB-KW"/>
</dbReference>
<dbReference type="PANTHER" id="PTHR16515:SF49">
    <property type="entry name" value="GASTRULA ZINC FINGER PROTEIN XLCGF49.1-LIKE-RELATED"/>
    <property type="match status" value="1"/>
</dbReference>
<evidence type="ECO:0000313" key="13">
    <source>
        <dbReference type="EMBL" id="NWY08221.1"/>
    </source>
</evidence>
<dbReference type="FunFam" id="3.30.160.60:FF:000185">
    <property type="entry name" value="zinc finger protein 319"/>
    <property type="match status" value="1"/>
</dbReference>
<comment type="similarity">
    <text evidence="2">Belongs to the krueppel C2H2-type zinc-finger protein family.</text>
</comment>
<keyword evidence="9" id="KW-0804">Transcription</keyword>
<feature type="non-terminal residue" evidence="13">
    <location>
        <position position="87"/>
    </location>
</feature>
<name>A0A7K7BIE7_9AVES</name>
<keyword evidence="6" id="KW-0862">Zinc</keyword>
<sequence>AFKQSSHLVQHMLVHTGERPYACGTCGRAYNHVSSLVRHRRGHRGASNAPFPCPLCWKVFKKPSHLQQHQIIHTGEKPFSCSVCQKS</sequence>
<dbReference type="SUPFAM" id="SSF57667">
    <property type="entry name" value="beta-beta-alpha zinc fingers"/>
    <property type="match status" value="2"/>
</dbReference>
<evidence type="ECO:0000256" key="10">
    <source>
        <dbReference type="ARBA" id="ARBA00023242"/>
    </source>
</evidence>
<evidence type="ECO:0000256" key="6">
    <source>
        <dbReference type="ARBA" id="ARBA00022833"/>
    </source>
</evidence>
<dbReference type="Proteomes" id="UP000531938">
    <property type="component" value="Unassembled WGS sequence"/>
</dbReference>
<feature type="non-terminal residue" evidence="13">
    <location>
        <position position="1"/>
    </location>
</feature>
<evidence type="ECO:0000259" key="12">
    <source>
        <dbReference type="PROSITE" id="PS50157"/>
    </source>
</evidence>
<dbReference type="InterPro" id="IPR013087">
    <property type="entry name" value="Znf_C2H2_type"/>
</dbReference>
<evidence type="ECO:0000256" key="1">
    <source>
        <dbReference type="ARBA" id="ARBA00004123"/>
    </source>
</evidence>
<dbReference type="GO" id="GO:0010468">
    <property type="term" value="P:regulation of gene expression"/>
    <property type="evidence" value="ECO:0007669"/>
    <property type="project" value="TreeGrafter"/>
</dbReference>
<evidence type="ECO:0000256" key="4">
    <source>
        <dbReference type="ARBA" id="ARBA00022737"/>
    </source>
</evidence>
<dbReference type="Pfam" id="PF00096">
    <property type="entry name" value="zf-C2H2"/>
    <property type="match status" value="2"/>
</dbReference>
<dbReference type="InterPro" id="IPR036236">
    <property type="entry name" value="Znf_C2H2_sf"/>
</dbReference>
<dbReference type="PROSITE" id="PS50157">
    <property type="entry name" value="ZINC_FINGER_C2H2_2"/>
    <property type="match status" value="3"/>
</dbReference>
<dbReference type="Gene3D" id="3.30.160.60">
    <property type="entry name" value="Classic Zinc Finger"/>
    <property type="match status" value="4"/>
</dbReference>
<proteinExistence type="inferred from homology"/>
<feature type="domain" description="C2H2-type" evidence="12">
    <location>
        <begin position="21"/>
        <end position="48"/>
    </location>
</feature>
<evidence type="ECO:0000256" key="2">
    <source>
        <dbReference type="ARBA" id="ARBA00006991"/>
    </source>
</evidence>
<evidence type="ECO:0000256" key="7">
    <source>
        <dbReference type="ARBA" id="ARBA00023015"/>
    </source>
</evidence>
<dbReference type="InterPro" id="IPR050331">
    <property type="entry name" value="Zinc_finger"/>
</dbReference>
<keyword evidence="10" id="KW-0539">Nucleus</keyword>